<dbReference type="GO" id="GO:0005198">
    <property type="term" value="F:structural molecule activity"/>
    <property type="evidence" value="ECO:0007669"/>
    <property type="project" value="UniProtKB-UniRule"/>
</dbReference>
<reference evidence="6 7" key="1">
    <citation type="submission" date="2018-06" db="EMBL/GenBank/DDBJ databases">
        <authorList>
            <consortium name="Pathogen Informatics"/>
            <person name="Doyle S."/>
        </authorList>
    </citation>
    <scope>NUCLEOTIDE SEQUENCE [LARGE SCALE GENOMIC DNA]</scope>
    <source>
        <strain evidence="6 7">NCTC13292</strain>
    </source>
</reference>
<dbReference type="NCBIfam" id="TIGR00205">
    <property type="entry name" value="fliE"/>
    <property type="match status" value="1"/>
</dbReference>
<gene>
    <name evidence="5 6" type="primary">fliE</name>
    <name evidence="6" type="ORF">NCTC13292_02008</name>
</gene>
<dbReference type="Pfam" id="PF02049">
    <property type="entry name" value="FliE"/>
    <property type="match status" value="1"/>
</dbReference>
<dbReference type="HAMAP" id="MF_00724">
    <property type="entry name" value="FliE"/>
    <property type="match status" value="1"/>
</dbReference>
<evidence type="ECO:0000313" key="7">
    <source>
        <dbReference type="Proteomes" id="UP000254677"/>
    </source>
</evidence>
<sequence>MSDINTVSLLNQMRVLAAKAEGSSVENATQTSFGDVFKQALGEVNQLHQNADNLRTKFELGDKSVGIGEVMVAAQKSSLGFEATLRVRNKLVQAYEDIMNMPI</sequence>
<dbReference type="GO" id="GO:0003774">
    <property type="term" value="F:cytoskeletal motor activity"/>
    <property type="evidence" value="ECO:0007669"/>
    <property type="project" value="InterPro"/>
</dbReference>
<dbReference type="OrthoDB" id="8909229at2"/>
<dbReference type="InterPro" id="IPR001624">
    <property type="entry name" value="FliE"/>
</dbReference>
<dbReference type="AlphaFoldDB" id="A0A378J8D5"/>
<dbReference type="PANTHER" id="PTHR34653">
    <property type="match status" value="1"/>
</dbReference>
<dbReference type="GO" id="GO:0009425">
    <property type="term" value="C:bacterial-type flagellum basal body"/>
    <property type="evidence" value="ECO:0007669"/>
    <property type="project" value="UniProtKB-SubCell"/>
</dbReference>
<dbReference type="PRINTS" id="PR01006">
    <property type="entry name" value="FLGHOOKFLIE"/>
</dbReference>
<keyword evidence="7" id="KW-1185">Reference proteome</keyword>
<comment type="subcellular location">
    <subcellularLocation>
        <location evidence="1 5">Bacterial flagellum basal body</location>
    </subcellularLocation>
</comment>
<evidence type="ECO:0000256" key="5">
    <source>
        <dbReference type="HAMAP-Rule" id="MF_00724"/>
    </source>
</evidence>
<keyword evidence="6" id="KW-0969">Cilium</keyword>
<accession>A0A378J8D5</accession>
<dbReference type="RefSeq" id="WP_115221647.1">
    <property type="nucleotide sequence ID" value="NZ_CAXYJE010000002.1"/>
</dbReference>
<keyword evidence="6" id="KW-0966">Cell projection</keyword>
<evidence type="ECO:0000256" key="4">
    <source>
        <dbReference type="ARBA" id="ARBA00023143"/>
    </source>
</evidence>
<organism evidence="6 7">
    <name type="scientific">Legionella donaldsonii</name>
    <dbReference type="NCBI Taxonomy" id="45060"/>
    <lineage>
        <taxon>Bacteria</taxon>
        <taxon>Pseudomonadati</taxon>
        <taxon>Pseudomonadota</taxon>
        <taxon>Gammaproteobacteria</taxon>
        <taxon>Legionellales</taxon>
        <taxon>Legionellaceae</taxon>
        <taxon>Legionella</taxon>
    </lineage>
</organism>
<dbReference type="GO" id="GO:0071973">
    <property type="term" value="P:bacterial-type flagellum-dependent cell motility"/>
    <property type="evidence" value="ECO:0007669"/>
    <property type="project" value="InterPro"/>
</dbReference>
<dbReference type="EMBL" id="UGOA01000001">
    <property type="protein sequence ID" value="STX43187.1"/>
    <property type="molecule type" value="Genomic_DNA"/>
</dbReference>
<keyword evidence="4 5" id="KW-0975">Bacterial flagellum</keyword>
<protein>
    <recommendedName>
        <fullName evidence="3 5">Flagellar hook-basal body complex protein FliE</fullName>
    </recommendedName>
</protein>
<evidence type="ECO:0000256" key="3">
    <source>
        <dbReference type="ARBA" id="ARBA00018024"/>
    </source>
</evidence>
<dbReference type="Proteomes" id="UP000254677">
    <property type="component" value="Unassembled WGS sequence"/>
</dbReference>
<keyword evidence="6" id="KW-0282">Flagellum</keyword>
<evidence type="ECO:0000256" key="1">
    <source>
        <dbReference type="ARBA" id="ARBA00004117"/>
    </source>
</evidence>
<dbReference type="PANTHER" id="PTHR34653:SF1">
    <property type="entry name" value="FLAGELLAR HOOK-BASAL BODY COMPLEX PROTEIN FLIE"/>
    <property type="match status" value="1"/>
</dbReference>
<evidence type="ECO:0000256" key="2">
    <source>
        <dbReference type="ARBA" id="ARBA00009272"/>
    </source>
</evidence>
<name>A0A378J8D5_9GAMM</name>
<proteinExistence type="inferred from homology"/>
<evidence type="ECO:0000313" key="6">
    <source>
        <dbReference type="EMBL" id="STX43187.1"/>
    </source>
</evidence>
<comment type="similarity">
    <text evidence="2 5">Belongs to the FliE family.</text>
</comment>